<feature type="domain" description="Nudix hydrolase" evidence="4">
    <location>
        <begin position="1"/>
        <end position="128"/>
    </location>
</feature>
<comment type="caution">
    <text evidence="5">The sequence shown here is derived from an EMBL/GenBank/DDBJ whole genome shotgun (WGS) entry which is preliminary data.</text>
</comment>
<dbReference type="InterPro" id="IPR020084">
    <property type="entry name" value="NUDIX_hydrolase_CS"/>
</dbReference>
<accession>A0A7W2FUA8</accession>
<keyword evidence="2 3" id="KW-0378">Hydrolase</keyword>
<dbReference type="AlphaFoldDB" id="A0A7W2FUA8"/>
<dbReference type="PROSITE" id="PS51462">
    <property type="entry name" value="NUDIX"/>
    <property type="match status" value="1"/>
</dbReference>
<dbReference type="SUPFAM" id="SSF55811">
    <property type="entry name" value="Nudix"/>
    <property type="match status" value="1"/>
</dbReference>
<evidence type="ECO:0000256" key="1">
    <source>
        <dbReference type="ARBA" id="ARBA00001946"/>
    </source>
</evidence>
<dbReference type="Pfam" id="PF00293">
    <property type="entry name" value="NUDIX"/>
    <property type="match status" value="1"/>
</dbReference>
<sequence length="132" mass="14796">MKHLAMAVVVKQGKVLVQKRYRADKGMILEFPGGKVQLGETGTDAAIRELKEETGLSGLAHTATYTKVNEMGGRIYFVIFRAKTEVEPSLADASRLQEFSWLSPDSIPHDDFYAADREFIKQYLPQYTLTPA</sequence>
<name>A0A7W2FUA8_9VIBR</name>
<keyword evidence="6" id="KW-1185">Reference proteome</keyword>
<dbReference type="GO" id="GO:0016787">
    <property type="term" value="F:hydrolase activity"/>
    <property type="evidence" value="ECO:0007669"/>
    <property type="project" value="UniProtKB-KW"/>
</dbReference>
<dbReference type="PANTHER" id="PTHR43046">
    <property type="entry name" value="GDP-MANNOSE MANNOSYL HYDROLASE"/>
    <property type="match status" value="1"/>
</dbReference>
<dbReference type="Proteomes" id="UP000571701">
    <property type="component" value="Unassembled WGS sequence"/>
</dbReference>
<evidence type="ECO:0000313" key="6">
    <source>
        <dbReference type="Proteomes" id="UP000571701"/>
    </source>
</evidence>
<evidence type="ECO:0000313" key="5">
    <source>
        <dbReference type="EMBL" id="MBA5764375.1"/>
    </source>
</evidence>
<dbReference type="InterPro" id="IPR020476">
    <property type="entry name" value="Nudix_hydrolase"/>
</dbReference>
<dbReference type="Gene3D" id="3.90.79.10">
    <property type="entry name" value="Nucleoside Triphosphate Pyrophosphohydrolase"/>
    <property type="match status" value="1"/>
</dbReference>
<evidence type="ECO:0000259" key="4">
    <source>
        <dbReference type="PROSITE" id="PS51462"/>
    </source>
</evidence>
<gene>
    <name evidence="5" type="ORF">H2O73_18630</name>
</gene>
<comment type="cofactor">
    <cofactor evidence="1">
        <name>Mg(2+)</name>
        <dbReference type="ChEBI" id="CHEBI:18420"/>
    </cofactor>
</comment>
<comment type="similarity">
    <text evidence="3">Belongs to the Nudix hydrolase family.</text>
</comment>
<dbReference type="EMBL" id="JACFYF010000019">
    <property type="protein sequence ID" value="MBA5764375.1"/>
    <property type="molecule type" value="Genomic_DNA"/>
</dbReference>
<organism evidence="5 6">
    <name type="scientific">Vibrio marinisediminis</name>
    <dbReference type="NCBI Taxonomy" id="2758441"/>
    <lineage>
        <taxon>Bacteria</taxon>
        <taxon>Pseudomonadati</taxon>
        <taxon>Pseudomonadota</taxon>
        <taxon>Gammaproteobacteria</taxon>
        <taxon>Vibrionales</taxon>
        <taxon>Vibrionaceae</taxon>
        <taxon>Vibrio</taxon>
    </lineage>
</organism>
<dbReference type="CDD" id="cd02883">
    <property type="entry name" value="NUDIX_Hydrolase"/>
    <property type="match status" value="1"/>
</dbReference>
<proteinExistence type="inferred from homology"/>
<dbReference type="PROSITE" id="PS00893">
    <property type="entry name" value="NUDIX_BOX"/>
    <property type="match status" value="1"/>
</dbReference>
<dbReference type="InterPro" id="IPR015797">
    <property type="entry name" value="NUDIX_hydrolase-like_dom_sf"/>
</dbReference>
<dbReference type="InterPro" id="IPR000086">
    <property type="entry name" value="NUDIX_hydrolase_dom"/>
</dbReference>
<dbReference type="PANTHER" id="PTHR43046:SF14">
    <property type="entry name" value="MUTT_NUDIX FAMILY PROTEIN"/>
    <property type="match status" value="1"/>
</dbReference>
<protein>
    <submittedName>
        <fullName evidence="5">NUDIX hydrolase</fullName>
    </submittedName>
</protein>
<reference evidence="5 6" key="1">
    <citation type="submission" date="2020-07" db="EMBL/GenBank/DDBJ databases">
        <title>Vibrio marinisediminis sp. nov., isolated from marine sediment.</title>
        <authorList>
            <person name="Ji X."/>
        </authorList>
    </citation>
    <scope>NUCLEOTIDE SEQUENCE [LARGE SCALE GENOMIC DNA]</scope>
    <source>
        <strain evidence="5 6">404</strain>
    </source>
</reference>
<evidence type="ECO:0000256" key="3">
    <source>
        <dbReference type="RuleBase" id="RU003476"/>
    </source>
</evidence>
<dbReference type="PRINTS" id="PR00502">
    <property type="entry name" value="NUDIXFAMILY"/>
</dbReference>
<evidence type="ECO:0000256" key="2">
    <source>
        <dbReference type="ARBA" id="ARBA00022801"/>
    </source>
</evidence>
<dbReference type="RefSeq" id="WP_182110428.1">
    <property type="nucleotide sequence ID" value="NZ_JACFYF010000019.1"/>
</dbReference>